<accession>A0AAN9TNB9</accession>
<organism evidence="2 3">
    <name type="scientific">Parthenolecanium corni</name>
    <dbReference type="NCBI Taxonomy" id="536013"/>
    <lineage>
        <taxon>Eukaryota</taxon>
        <taxon>Metazoa</taxon>
        <taxon>Ecdysozoa</taxon>
        <taxon>Arthropoda</taxon>
        <taxon>Hexapoda</taxon>
        <taxon>Insecta</taxon>
        <taxon>Pterygota</taxon>
        <taxon>Neoptera</taxon>
        <taxon>Paraneoptera</taxon>
        <taxon>Hemiptera</taxon>
        <taxon>Sternorrhyncha</taxon>
        <taxon>Coccoidea</taxon>
        <taxon>Coccidae</taxon>
        <taxon>Parthenolecanium</taxon>
    </lineage>
</organism>
<name>A0AAN9TNB9_9HEMI</name>
<reference evidence="2 3" key="1">
    <citation type="submission" date="2024-03" db="EMBL/GenBank/DDBJ databases">
        <title>Adaptation during the transition from Ophiocordyceps entomopathogen to insect associate is accompanied by gene loss and intensified selection.</title>
        <authorList>
            <person name="Ward C.M."/>
            <person name="Onetto C.A."/>
            <person name="Borneman A.R."/>
        </authorList>
    </citation>
    <scope>NUCLEOTIDE SEQUENCE [LARGE SCALE GENOMIC DNA]</scope>
    <source>
        <strain evidence="2">AWRI1</strain>
        <tissue evidence="2">Single Adult Female</tissue>
    </source>
</reference>
<dbReference type="Proteomes" id="UP001367676">
    <property type="component" value="Unassembled WGS sequence"/>
</dbReference>
<feature type="region of interest" description="Disordered" evidence="1">
    <location>
        <begin position="207"/>
        <end position="237"/>
    </location>
</feature>
<evidence type="ECO:0000313" key="2">
    <source>
        <dbReference type="EMBL" id="KAK7602280.1"/>
    </source>
</evidence>
<proteinExistence type="predicted"/>
<evidence type="ECO:0000256" key="1">
    <source>
        <dbReference type="SAM" id="MobiDB-lite"/>
    </source>
</evidence>
<gene>
    <name evidence="2" type="ORF">V9T40_009721</name>
</gene>
<dbReference type="EMBL" id="JBBCAQ010000010">
    <property type="protein sequence ID" value="KAK7602280.1"/>
    <property type="molecule type" value="Genomic_DNA"/>
</dbReference>
<evidence type="ECO:0000313" key="3">
    <source>
        <dbReference type="Proteomes" id="UP001367676"/>
    </source>
</evidence>
<comment type="caution">
    <text evidence="2">The sequence shown here is derived from an EMBL/GenBank/DDBJ whole genome shotgun (WGS) entry which is preliminary data.</text>
</comment>
<dbReference type="AlphaFoldDB" id="A0AAN9TNB9"/>
<feature type="compositionally biased region" description="Polar residues" evidence="1">
    <location>
        <begin position="228"/>
        <end position="237"/>
    </location>
</feature>
<keyword evidence="3" id="KW-1185">Reference proteome</keyword>
<protein>
    <submittedName>
        <fullName evidence="2">Uncharacterized protein</fullName>
    </submittedName>
</protein>
<sequence length="237" mass="26453">MVKDPGRYAFGLTVSNYQTVDSFTFFMRNDTMLNCQEVGDKFGDDGLTLEKPGFTRLLKGPGGVIYDATRITSKDQVASYDTTNQVGYIFFKNSSSEVRLSSFINGYLEFENGIHQIDRSSTVDLSAVDTPQPKRRFRLPHLHVDVKRQPVVSVAAAITTAAPDTAVNGAMALVDDFGGRVATAGADNSDGWMDGWMVAKYRRPLRRHDDVNDQSSYHYHHRSDATTRKPQNHPTDH</sequence>